<sequence length="179" mass="19802">MKPARRMGNFDAWVDPAGVQIMQDKVRQEKESVLLSRSFAKTEVSASFRARPASAFWYDKNQRSRPSTATASEFGFYGGMLGNMRRKDSSPPSKESCPSCSEWLMGARQKTAAKSPASPPRHAVYLEDGRSMRRQVNLTTSAMTSAAIGQPTNNVEQVRVKRNATNDSSAVSQLLKSQH</sequence>
<dbReference type="KEGG" id="gtt:GUITHDRAFT_116334"/>
<dbReference type="Proteomes" id="UP000011087">
    <property type="component" value="Unassembled WGS sequence"/>
</dbReference>
<proteinExistence type="predicted"/>
<dbReference type="EMBL" id="JH993058">
    <property type="protein sequence ID" value="EKX37525.1"/>
    <property type="molecule type" value="Genomic_DNA"/>
</dbReference>
<dbReference type="GeneID" id="17294264"/>
<reference evidence="3" key="3">
    <citation type="submission" date="2015-06" db="UniProtKB">
        <authorList>
            <consortium name="EnsemblProtists"/>
        </authorList>
    </citation>
    <scope>IDENTIFICATION</scope>
</reference>
<organism evidence="2">
    <name type="scientific">Guillardia theta (strain CCMP2712)</name>
    <name type="common">Cryptophyte</name>
    <dbReference type="NCBI Taxonomy" id="905079"/>
    <lineage>
        <taxon>Eukaryota</taxon>
        <taxon>Cryptophyceae</taxon>
        <taxon>Pyrenomonadales</taxon>
        <taxon>Geminigeraceae</taxon>
        <taxon>Guillardia</taxon>
    </lineage>
</organism>
<accession>L1INY2</accession>
<dbReference type="HOGENOM" id="CLU_1506205_0_0_1"/>
<evidence type="ECO:0000313" key="3">
    <source>
        <dbReference type="EnsemblProtists" id="EKX37525"/>
    </source>
</evidence>
<name>L1INY2_GUITC</name>
<reference evidence="2 4" key="1">
    <citation type="journal article" date="2012" name="Nature">
        <title>Algal genomes reveal evolutionary mosaicism and the fate of nucleomorphs.</title>
        <authorList>
            <consortium name="DOE Joint Genome Institute"/>
            <person name="Curtis B.A."/>
            <person name="Tanifuji G."/>
            <person name="Burki F."/>
            <person name="Gruber A."/>
            <person name="Irimia M."/>
            <person name="Maruyama S."/>
            <person name="Arias M.C."/>
            <person name="Ball S.G."/>
            <person name="Gile G.H."/>
            <person name="Hirakawa Y."/>
            <person name="Hopkins J.F."/>
            <person name="Kuo A."/>
            <person name="Rensing S.A."/>
            <person name="Schmutz J."/>
            <person name="Symeonidi A."/>
            <person name="Elias M."/>
            <person name="Eveleigh R.J."/>
            <person name="Herman E.K."/>
            <person name="Klute M.J."/>
            <person name="Nakayama T."/>
            <person name="Obornik M."/>
            <person name="Reyes-Prieto A."/>
            <person name="Armbrust E.V."/>
            <person name="Aves S.J."/>
            <person name="Beiko R.G."/>
            <person name="Coutinho P."/>
            <person name="Dacks J.B."/>
            <person name="Durnford D.G."/>
            <person name="Fast N.M."/>
            <person name="Green B.R."/>
            <person name="Grisdale C.J."/>
            <person name="Hempel F."/>
            <person name="Henrissat B."/>
            <person name="Hoppner M.P."/>
            <person name="Ishida K."/>
            <person name="Kim E."/>
            <person name="Koreny L."/>
            <person name="Kroth P.G."/>
            <person name="Liu Y."/>
            <person name="Malik S.B."/>
            <person name="Maier U.G."/>
            <person name="McRose D."/>
            <person name="Mock T."/>
            <person name="Neilson J.A."/>
            <person name="Onodera N.T."/>
            <person name="Poole A.M."/>
            <person name="Pritham E.J."/>
            <person name="Richards T.A."/>
            <person name="Rocap G."/>
            <person name="Roy S.W."/>
            <person name="Sarai C."/>
            <person name="Schaack S."/>
            <person name="Shirato S."/>
            <person name="Slamovits C.H."/>
            <person name="Spencer D.F."/>
            <person name="Suzuki S."/>
            <person name="Worden A.Z."/>
            <person name="Zauner S."/>
            <person name="Barry K."/>
            <person name="Bell C."/>
            <person name="Bharti A.K."/>
            <person name="Crow J.A."/>
            <person name="Grimwood J."/>
            <person name="Kramer R."/>
            <person name="Lindquist E."/>
            <person name="Lucas S."/>
            <person name="Salamov A."/>
            <person name="McFadden G.I."/>
            <person name="Lane C.E."/>
            <person name="Keeling P.J."/>
            <person name="Gray M.W."/>
            <person name="Grigoriev I.V."/>
            <person name="Archibald J.M."/>
        </authorList>
    </citation>
    <scope>NUCLEOTIDE SEQUENCE</scope>
    <source>
        <strain evidence="2 4">CCMP2712</strain>
    </source>
</reference>
<dbReference type="PaxDb" id="55529-EKX37525"/>
<dbReference type="RefSeq" id="XP_005824505.1">
    <property type="nucleotide sequence ID" value="XM_005824448.1"/>
</dbReference>
<dbReference type="AlphaFoldDB" id="L1INY2"/>
<keyword evidence="4" id="KW-1185">Reference proteome</keyword>
<evidence type="ECO:0000313" key="4">
    <source>
        <dbReference type="Proteomes" id="UP000011087"/>
    </source>
</evidence>
<evidence type="ECO:0000313" key="2">
    <source>
        <dbReference type="EMBL" id="EKX37525.1"/>
    </source>
</evidence>
<dbReference type="EnsemblProtists" id="EKX37525">
    <property type="protein sequence ID" value="EKX37525"/>
    <property type="gene ID" value="GUITHDRAFT_116334"/>
</dbReference>
<gene>
    <name evidence="2" type="ORF">GUITHDRAFT_116334</name>
</gene>
<evidence type="ECO:0000256" key="1">
    <source>
        <dbReference type="SAM" id="MobiDB-lite"/>
    </source>
</evidence>
<protein>
    <submittedName>
        <fullName evidence="2 3">Uncharacterized protein</fullName>
    </submittedName>
</protein>
<feature type="region of interest" description="Disordered" evidence="1">
    <location>
        <begin position="108"/>
        <end position="131"/>
    </location>
</feature>
<reference evidence="4" key="2">
    <citation type="submission" date="2012-11" db="EMBL/GenBank/DDBJ databases">
        <authorList>
            <person name="Kuo A."/>
            <person name="Curtis B.A."/>
            <person name="Tanifuji G."/>
            <person name="Burki F."/>
            <person name="Gruber A."/>
            <person name="Irimia M."/>
            <person name="Maruyama S."/>
            <person name="Arias M.C."/>
            <person name="Ball S.G."/>
            <person name="Gile G.H."/>
            <person name="Hirakawa Y."/>
            <person name="Hopkins J.F."/>
            <person name="Rensing S.A."/>
            <person name="Schmutz J."/>
            <person name="Symeonidi A."/>
            <person name="Elias M."/>
            <person name="Eveleigh R.J."/>
            <person name="Herman E.K."/>
            <person name="Klute M.J."/>
            <person name="Nakayama T."/>
            <person name="Obornik M."/>
            <person name="Reyes-Prieto A."/>
            <person name="Armbrust E.V."/>
            <person name="Aves S.J."/>
            <person name="Beiko R.G."/>
            <person name="Coutinho P."/>
            <person name="Dacks J.B."/>
            <person name="Durnford D.G."/>
            <person name="Fast N.M."/>
            <person name="Green B.R."/>
            <person name="Grisdale C."/>
            <person name="Hempe F."/>
            <person name="Henrissat B."/>
            <person name="Hoppner M.P."/>
            <person name="Ishida K.-I."/>
            <person name="Kim E."/>
            <person name="Koreny L."/>
            <person name="Kroth P.G."/>
            <person name="Liu Y."/>
            <person name="Malik S.-B."/>
            <person name="Maier U.G."/>
            <person name="McRose D."/>
            <person name="Mock T."/>
            <person name="Neilson J.A."/>
            <person name="Onodera N.T."/>
            <person name="Poole A.M."/>
            <person name="Pritham E.J."/>
            <person name="Richards T.A."/>
            <person name="Rocap G."/>
            <person name="Roy S.W."/>
            <person name="Sarai C."/>
            <person name="Schaack S."/>
            <person name="Shirato S."/>
            <person name="Slamovits C.H."/>
            <person name="Spencer D.F."/>
            <person name="Suzuki S."/>
            <person name="Worden A.Z."/>
            <person name="Zauner S."/>
            <person name="Barry K."/>
            <person name="Bell C."/>
            <person name="Bharti A.K."/>
            <person name="Crow J.A."/>
            <person name="Grimwood J."/>
            <person name="Kramer R."/>
            <person name="Lindquist E."/>
            <person name="Lucas S."/>
            <person name="Salamov A."/>
            <person name="McFadden G.I."/>
            <person name="Lane C.E."/>
            <person name="Keeling P.J."/>
            <person name="Gray M.W."/>
            <person name="Grigoriev I.V."/>
            <person name="Archibald J.M."/>
        </authorList>
    </citation>
    <scope>NUCLEOTIDE SEQUENCE</scope>
    <source>
        <strain evidence="4">CCMP2712</strain>
    </source>
</reference>